<dbReference type="EMBL" id="OCTN01000001">
    <property type="protein sequence ID" value="SOH92660.1"/>
    <property type="molecule type" value="Genomic_DNA"/>
</dbReference>
<dbReference type="GO" id="GO:0051301">
    <property type="term" value="P:cell division"/>
    <property type="evidence" value="ECO:0007669"/>
    <property type="project" value="UniProtKB-KW"/>
</dbReference>
<dbReference type="PANTHER" id="PTHR12169">
    <property type="entry name" value="ATPASE N2B"/>
    <property type="match status" value="1"/>
</dbReference>
<dbReference type="GO" id="GO:0005524">
    <property type="term" value="F:ATP binding"/>
    <property type="evidence" value="ECO:0007669"/>
    <property type="project" value="UniProtKB-KW"/>
</dbReference>
<protein>
    <submittedName>
        <fullName evidence="3">Cell division protein ZapE</fullName>
    </submittedName>
</protein>
<evidence type="ECO:0000313" key="4">
    <source>
        <dbReference type="Proteomes" id="UP000220034"/>
    </source>
</evidence>
<keyword evidence="3" id="KW-0131">Cell cycle</keyword>
<organism evidence="3 4">
    <name type="scientific">Pontivivens marinum</name>
    <dbReference type="NCBI Taxonomy" id="1690039"/>
    <lineage>
        <taxon>Bacteria</taxon>
        <taxon>Pseudomonadati</taxon>
        <taxon>Pseudomonadota</taxon>
        <taxon>Alphaproteobacteria</taxon>
        <taxon>Rhodobacterales</taxon>
        <taxon>Paracoccaceae</taxon>
        <taxon>Pontivivens</taxon>
    </lineage>
</organism>
<evidence type="ECO:0000313" key="3">
    <source>
        <dbReference type="EMBL" id="SOH92660.1"/>
    </source>
</evidence>
<evidence type="ECO:0000256" key="2">
    <source>
        <dbReference type="ARBA" id="ARBA00022840"/>
    </source>
</evidence>
<dbReference type="GO" id="GO:0005737">
    <property type="term" value="C:cytoplasm"/>
    <property type="evidence" value="ECO:0007669"/>
    <property type="project" value="TreeGrafter"/>
</dbReference>
<gene>
    <name evidence="3" type="ORF">SAMN06273572_101508</name>
</gene>
<dbReference type="InterPro" id="IPR027417">
    <property type="entry name" value="P-loop_NTPase"/>
</dbReference>
<dbReference type="PANTHER" id="PTHR12169:SF6">
    <property type="entry name" value="AFG1-LIKE ATPASE"/>
    <property type="match status" value="1"/>
</dbReference>
<dbReference type="InterPro" id="IPR005654">
    <property type="entry name" value="ATPase_AFG1-like"/>
</dbReference>
<dbReference type="SUPFAM" id="SSF52540">
    <property type="entry name" value="P-loop containing nucleoside triphosphate hydrolases"/>
    <property type="match status" value="1"/>
</dbReference>
<keyword evidence="2" id="KW-0067">ATP-binding</keyword>
<keyword evidence="4" id="KW-1185">Reference proteome</keyword>
<dbReference type="Proteomes" id="UP000220034">
    <property type="component" value="Unassembled WGS sequence"/>
</dbReference>
<dbReference type="AlphaFoldDB" id="A0A2C9CN87"/>
<sequence>MTDGPLPRYRALIADGTLEADPAQRLAVEKLQLLHTRLNGYDPTAGRKVRLGLFGWGRERVREADIPGLYLYGGVGRGKSMLMDLFFDTAPVAAKQRVHFHAFMQDVHDRIGDARKAGREDPVEPVAEAIAQGATLLCFDEMQITDITDAMLVGRLFEKLFERGTIVVATSNRHPDELYKNGLNRQLFVPFIAQIKARMEVHHLESTTDHRLGRLSGRDVYFTGADAAARMDDLWHDLAGGDGAPLKIARKGREIVIPRYRNGVGRGDFAAFCKLPLGPGDYLEIAKAVRTLMIDDVPMLRREAANEAKRFVTLIDALYEAKVGLVMSAAAEPDALYEEGDGAFEFQRTASRLHEMASDSWGS</sequence>
<dbReference type="RefSeq" id="WP_097928227.1">
    <property type="nucleotide sequence ID" value="NZ_OCTN01000001.1"/>
</dbReference>
<dbReference type="Gene3D" id="3.40.50.300">
    <property type="entry name" value="P-loop containing nucleotide triphosphate hydrolases"/>
    <property type="match status" value="1"/>
</dbReference>
<dbReference type="OrthoDB" id="9774491at2"/>
<name>A0A2C9CN87_9RHOB</name>
<dbReference type="GO" id="GO:0016887">
    <property type="term" value="F:ATP hydrolysis activity"/>
    <property type="evidence" value="ECO:0007669"/>
    <property type="project" value="InterPro"/>
</dbReference>
<evidence type="ECO:0000256" key="1">
    <source>
        <dbReference type="ARBA" id="ARBA00022741"/>
    </source>
</evidence>
<reference evidence="4" key="1">
    <citation type="submission" date="2017-09" db="EMBL/GenBank/DDBJ databases">
        <authorList>
            <person name="Varghese N."/>
            <person name="Submissions S."/>
        </authorList>
    </citation>
    <scope>NUCLEOTIDE SEQUENCE [LARGE SCALE GENOMIC DNA]</scope>
    <source>
        <strain evidence="4">C7</strain>
    </source>
</reference>
<keyword evidence="1" id="KW-0547">Nucleotide-binding</keyword>
<dbReference type="Pfam" id="PF03969">
    <property type="entry name" value="AFG1_ATPase"/>
    <property type="match status" value="1"/>
</dbReference>
<proteinExistence type="predicted"/>
<dbReference type="NCBIfam" id="NF040713">
    <property type="entry name" value="ZapE"/>
    <property type="match status" value="1"/>
</dbReference>
<accession>A0A2C9CN87</accession>
<keyword evidence="3" id="KW-0132">Cell division</keyword>